<evidence type="ECO:0000313" key="13">
    <source>
        <dbReference type="Proteomes" id="UP001220225"/>
    </source>
</evidence>
<keyword evidence="3 8" id="KW-0132">Cell division</keyword>
<dbReference type="Pfam" id="PF04354">
    <property type="entry name" value="ZipA_C"/>
    <property type="match status" value="1"/>
</dbReference>
<feature type="compositionally biased region" description="Acidic residues" evidence="10">
    <location>
        <begin position="52"/>
        <end position="61"/>
    </location>
</feature>
<evidence type="ECO:0000256" key="10">
    <source>
        <dbReference type="SAM" id="MobiDB-lite"/>
    </source>
</evidence>
<dbReference type="SMART" id="SM00771">
    <property type="entry name" value="ZipA_C"/>
    <property type="match status" value="1"/>
</dbReference>
<keyword evidence="1 8" id="KW-1003">Cell membrane</keyword>
<keyword evidence="6 8" id="KW-0472">Membrane</keyword>
<evidence type="ECO:0000256" key="3">
    <source>
        <dbReference type="ARBA" id="ARBA00022618"/>
    </source>
</evidence>
<comment type="function">
    <text evidence="8 9">Essential cell division protein that stabilizes the FtsZ protofilaments by cross-linking them and that serves as a cytoplasmic membrane anchor for the Z ring. Also required for the recruitment to the septal ring of downstream cell division proteins.</text>
</comment>
<keyword evidence="4 8" id="KW-0812">Transmembrane</keyword>
<dbReference type="Gene3D" id="3.30.1400.10">
    <property type="entry name" value="ZipA, C-terminal FtsZ-binding domain"/>
    <property type="match status" value="1"/>
</dbReference>
<dbReference type="CDD" id="cd00231">
    <property type="entry name" value="ZipA"/>
    <property type="match status" value="1"/>
</dbReference>
<dbReference type="InterPro" id="IPR007449">
    <property type="entry name" value="ZipA_FtsZ-bd_C"/>
</dbReference>
<dbReference type="InterPro" id="IPR036765">
    <property type="entry name" value="ZipA_FtsZ-bd_C_sf"/>
</dbReference>
<evidence type="ECO:0000256" key="4">
    <source>
        <dbReference type="ARBA" id="ARBA00022692"/>
    </source>
</evidence>
<feature type="region of interest" description="Disordered" evidence="10">
    <location>
        <begin position="37"/>
        <end position="105"/>
    </location>
</feature>
<evidence type="ECO:0000256" key="6">
    <source>
        <dbReference type="ARBA" id="ARBA00023136"/>
    </source>
</evidence>
<feature type="transmembrane region" description="Helical" evidence="8">
    <location>
        <begin position="7"/>
        <end position="26"/>
    </location>
</feature>
<comment type="subcellular location">
    <subcellularLocation>
        <location evidence="8">Cell inner membrane</location>
        <topology evidence="8">Single-pass type I membrane protein</topology>
    </subcellularLocation>
    <text evidence="8">Localizes to the Z ring in an FtsZ-dependent manner.</text>
</comment>
<dbReference type="HAMAP" id="MF_00509">
    <property type="entry name" value="ZipA"/>
    <property type="match status" value="1"/>
</dbReference>
<dbReference type="PANTHER" id="PTHR38685">
    <property type="entry name" value="CELL DIVISION PROTEIN ZIPA"/>
    <property type="match status" value="1"/>
</dbReference>
<dbReference type="InterPro" id="IPR011919">
    <property type="entry name" value="Cell_div_ZipA"/>
</dbReference>
<comment type="subunit">
    <text evidence="8">Interacts with FtsZ via their C-terminal domains.</text>
</comment>
<sequence>MMQDLRLILIVVGAIAIIALLLHGLWTSRKERSSLFRDRPVKRHKQGRQEESGDNDGDELFDNTPKSRVQESAKPHAEHRAEPVIERRAPESSSLEPDNGLDPLLARHQSDSDVAATKVKGVDDQQEEPQLGLFDLVESAESKEAGIAESGSEVVAGQLKTEESAEERKVLSESEHTQKETVLVLHVAAHHGQELNGEVLFQSILQAGFRFGDMNIFHRYLNPSGSGAVLFSLANMVKPGSFDPDQMTDFTTPGISMFMLVPSYGDSNQNFKLMLQAAQRIAADVGGVVLDGERKMLTPQMIELYKARIRNTLNVGE</sequence>
<keyword evidence="2 8" id="KW-0997">Cell inner membrane</keyword>
<dbReference type="NCBIfam" id="TIGR02205">
    <property type="entry name" value="septum_zipA"/>
    <property type="match status" value="1"/>
</dbReference>
<evidence type="ECO:0000313" key="12">
    <source>
        <dbReference type="EMBL" id="MDC9597103.1"/>
    </source>
</evidence>
<evidence type="ECO:0000256" key="5">
    <source>
        <dbReference type="ARBA" id="ARBA00022989"/>
    </source>
</evidence>
<evidence type="ECO:0000259" key="11">
    <source>
        <dbReference type="SMART" id="SM00771"/>
    </source>
</evidence>
<organism evidence="12 13">
    <name type="scientific">Xenorhabdus anantnagensis</name>
    <dbReference type="NCBI Taxonomy" id="3025875"/>
    <lineage>
        <taxon>Bacteria</taxon>
        <taxon>Pseudomonadati</taxon>
        <taxon>Pseudomonadota</taxon>
        <taxon>Gammaproteobacteria</taxon>
        <taxon>Enterobacterales</taxon>
        <taxon>Morganellaceae</taxon>
        <taxon>Xenorhabdus</taxon>
    </lineage>
</organism>
<comment type="caution">
    <text evidence="12">The sequence shown here is derived from an EMBL/GenBank/DDBJ whole genome shotgun (WGS) entry which is preliminary data.</text>
</comment>
<dbReference type="GO" id="GO:0051301">
    <property type="term" value="P:cell division"/>
    <property type="evidence" value="ECO:0007669"/>
    <property type="project" value="UniProtKB-KW"/>
</dbReference>
<evidence type="ECO:0000256" key="9">
    <source>
        <dbReference type="RuleBase" id="RU003612"/>
    </source>
</evidence>
<keyword evidence="5 8" id="KW-1133">Transmembrane helix</keyword>
<evidence type="ECO:0000256" key="7">
    <source>
        <dbReference type="ARBA" id="ARBA00023306"/>
    </source>
</evidence>
<feature type="domain" description="ZipA C-terminal FtsZ-binding" evidence="11">
    <location>
        <begin position="179"/>
        <end position="309"/>
    </location>
</feature>
<evidence type="ECO:0000256" key="1">
    <source>
        <dbReference type="ARBA" id="ARBA00022475"/>
    </source>
</evidence>
<dbReference type="EMBL" id="JAQRFN010000010">
    <property type="protein sequence ID" value="MDC9597103.1"/>
    <property type="molecule type" value="Genomic_DNA"/>
</dbReference>
<protein>
    <recommendedName>
        <fullName evidence="8 9">Cell division protein ZipA</fullName>
    </recommendedName>
</protein>
<name>A0ABT5LRR1_9GAMM</name>
<evidence type="ECO:0000256" key="2">
    <source>
        <dbReference type="ARBA" id="ARBA00022519"/>
    </source>
</evidence>
<feature type="compositionally biased region" description="Basic and acidic residues" evidence="10">
    <location>
        <begin position="68"/>
        <end position="90"/>
    </location>
</feature>
<gene>
    <name evidence="8 12" type="primary">zipA</name>
    <name evidence="12" type="ORF">PSI14_09585</name>
</gene>
<keyword evidence="7 8" id="KW-0131">Cell cycle</keyword>
<reference evidence="12 13" key="1">
    <citation type="submission" date="2023-02" db="EMBL/GenBank/DDBJ databases">
        <title>Entomopathogenic bacteria.</title>
        <authorList>
            <person name="Machado R.A."/>
        </authorList>
    </citation>
    <scope>NUCLEOTIDE SEQUENCE [LARGE SCALE GENOMIC DNA]</scope>
    <source>
        <strain evidence="12 13">XENO-2</strain>
    </source>
</reference>
<dbReference type="RefSeq" id="WP_273575691.1">
    <property type="nucleotide sequence ID" value="NZ_JAQRFN010000010.1"/>
</dbReference>
<dbReference type="Proteomes" id="UP001220225">
    <property type="component" value="Unassembled WGS sequence"/>
</dbReference>
<dbReference type="PANTHER" id="PTHR38685:SF1">
    <property type="entry name" value="CELL DIVISION PROTEIN ZIPA"/>
    <property type="match status" value="1"/>
</dbReference>
<keyword evidence="13" id="KW-1185">Reference proteome</keyword>
<accession>A0ABT5LRR1</accession>
<evidence type="ECO:0000256" key="8">
    <source>
        <dbReference type="HAMAP-Rule" id="MF_00509"/>
    </source>
</evidence>
<dbReference type="SUPFAM" id="SSF64383">
    <property type="entry name" value="Cell-division protein ZipA, C-terminal domain"/>
    <property type="match status" value="1"/>
</dbReference>
<comment type="similarity">
    <text evidence="8 9">Belongs to the ZipA family.</text>
</comment>
<proteinExistence type="inferred from homology"/>